<dbReference type="PROSITE" id="PS50109">
    <property type="entry name" value="HIS_KIN"/>
    <property type="match status" value="1"/>
</dbReference>
<dbReference type="PANTHER" id="PTHR43547">
    <property type="entry name" value="TWO-COMPONENT HISTIDINE KINASE"/>
    <property type="match status" value="1"/>
</dbReference>
<keyword evidence="7" id="KW-0812">Transmembrane</keyword>
<dbReference type="EMBL" id="LUKE01000001">
    <property type="protein sequence ID" value="KYG65545.1"/>
    <property type="molecule type" value="Genomic_DNA"/>
</dbReference>
<reference evidence="9 10" key="1">
    <citation type="submission" date="2016-03" db="EMBL/GenBank/DDBJ databases">
        <authorList>
            <person name="Ploux O."/>
        </authorList>
    </citation>
    <scope>NUCLEOTIDE SEQUENCE [LARGE SCALE GENOMIC DNA]</scope>
    <source>
        <strain evidence="9 10">R0</strain>
    </source>
</reference>
<dbReference type="Gene3D" id="1.10.287.130">
    <property type="match status" value="1"/>
</dbReference>
<proteinExistence type="predicted"/>
<organism evidence="9 10">
    <name type="scientific">Bdellovibrio bacteriovorus</name>
    <dbReference type="NCBI Taxonomy" id="959"/>
    <lineage>
        <taxon>Bacteria</taxon>
        <taxon>Pseudomonadati</taxon>
        <taxon>Bdellovibrionota</taxon>
        <taxon>Bdellovibrionia</taxon>
        <taxon>Bdellovibrionales</taxon>
        <taxon>Pseudobdellovibrionaceae</taxon>
        <taxon>Bdellovibrio</taxon>
    </lineage>
</organism>
<evidence type="ECO:0000256" key="6">
    <source>
        <dbReference type="SAM" id="MobiDB-lite"/>
    </source>
</evidence>
<dbReference type="SUPFAM" id="SSF47384">
    <property type="entry name" value="Homodimeric domain of signal transducing histidine kinase"/>
    <property type="match status" value="1"/>
</dbReference>
<feature type="region of interest" description="Disordered" evidence="6">
    <location>
        <begin position="473"/>
        <end position="497"/>
    </location>
</feature>
<keyword evidence="10" id="KW-1185">Reference proteome</keyword>
<dbReference type="GO" id="GO:0000155">
    <property type="term" value="F:phosphorelay sensor kinase activity"/>
    <property type="evidence" value="ECO:0007669"/>
    <property type="project" value="InterPro"/>
</dbReference>
<comment type="caution">
    <text evidence="9">The sequence shown here is derived from an EMBL/GenBank/DDBJ whole genome shotgun (WGS) entry which is preliminary data.</text>
</comment>
<comment type="catalytic activity">
    <reaction evidence="1">
        <text>ATP + protein L-histidine = ADP + protein N-phospho-L-histidine.</text>
        <dbReference type="EC" id="2.7.13.3"/>
    </reaction>
</comment>
<evidence type="ECO:0000259" key="8">
    <source>
        <dbReference type="PROSITE" id="PS50109"/>
    </source>
</evidence>
<feature type="domain" description="Histidine kinase" evidence="8">
    <location>
        <begin position="260"/>
        <end position="473"/>
    </location>
</feature>
<evidence type="ECO:0000256" key="5">
    <source>
        <dbReference type="ARBA" id="ARBA00022777"/>
    </source>
</evidence>
<evidence type="ECO:0000256" key="2">
    <source>
        <dbReference type="ARBA" id="ARBA00012438"/>
    </source>
</evidence>
<dbReference type="PRINTS" id="PR00344">
    <property type="entry name" value="BCTRLSENSOR"/>
</dbReference>
<sequence>MDTNNDKTDIKIEENKKPNKSALEKRSLIILTAVFAFVLLGAWGFALKLQQTVAANNSATHADPGAVIEIERLRNLADSQIDNARAFFLLGSQSLYEKQKEGRTELLSALTKFEQEHNLEGVPAQLKRIRDQVQKSQEFFEQGMDFREKKTESKIVGQFFQSKTNPIRTEINQALDEVVSIHQAQLDRSRSEAREAALGAESQIPKGMTWLTASMAAIFLALAFLVLRLVRKQAFVISQQNRLYAEAKKAVQDRDEALFAISHDLKDSLALIANTADRIKMTSKDQELADSGELVRNTVVTIEGLIQDIRDKKSVEMEGLTLRMDQLPIDSVLENAKLLMQPLAKQHDIRLQIDKVNPPVLAFYDNDRVLRVLSNLISNAIKFSPKGEKVVVKVRSDQKFVNVSVIDSGAGIPASQLEGIFDNFWQARKTADQGAGVGLSIVKTIVEAHGGTVEIQSQSGRGTTVTFSLPRRRPVGASMNKPTVNVRQHGATPDWHL</sequence>
<evidence type="ECO:0000313" key="10">
    <source>
        <dbReference type="Proteomes" id="UP000075320"/>
    </source>
</evidence>
<evidence type="ECO:0000256" key="7">
    <source>
        <dbReference type="SAM" id="Phobius"/>
    </source>
</evidence>
<dbReference type="SMART" id="SM00387">
    <property type="entry name" value="HATPase_c"/>
    <property type="match status" value="1"/>
</dbReference>
<dbReference type="CDD" id="cd00075">
    <property type="entry name" value="HATPase"/>
    <property type="match status" value="1"/>
</dbReference>
<keyword evidence="3" id="KW-0597">Phosphoprotein</keyword>
<protein>
    <recommendedName>
        <fullName evidence="2">histidine kinase</fullName>
        <ecNumber evidence="2">2.7.13.3</ecNumber>
    </recommendedName>
</protein>
<keyword evidence="4" id="KW-0808">Transferase</keyword>
<feature type="transmembrane region" description="Helical" evidence="7">
    <location>
        <begin position="210"/>
        <end position="230"/>
    </location>
</feature>
<dbReference type="InterPro" id="IPR036097">
    <property type="entry name" value="HisK_dim/P_sf"/>
</dbReference>
<dbReference type="RefSeq" id="WP_061833089.1">
    <property type="nucleotide sequence ID" value="NZ_LUKE01000001.1"/>
</dbReference>
<dbReference type="AlphaFoldDB" id="A0A150WMW9"/>
<accession>A0A150WMW9</accession>
<dbReference type="InterPro" id="IPR005467">
    <property type="entry name" value="His_kinase_dom"/>
</dbReference>
<dbReference type="EC" id="2.7.13.3" evidence="2"/>
<dbReference type="InterPro" id="IPR004358">
    <property type="entry name" value="Sig_transdc_His_kin-like_C"/>
</dbReference>
<dbReference type="PANTHER" id="PTHR43547:SF2">
    <property type="entry name" value="HYBRID SIGNAL TRANSDUCTION HISTIDINE KINASE C"/>
    <property type="match status" value="1"/>
</dbReference>
<dbReference type="Gene3D" id="3.30.565.10">
    <property type="entry name" value="Histidine kinase-like ATPase, C-terminal domain"/>
    <property type="match status" value="1"/>
</dbReference>
<evidence type="ECO:0000256" key="4">
    <source>
        <dbReference type="ARBA" id="ARBA00022679"/>
    </source>
</evidence>
<evidence type="ECO:0000256" key="1">
    <source>
        <dbReference type="ARBA" id="ARBA00000085"/>
    </source>
</evidence>
<dbReference type="Proteomes" id="UP000075320">
    <property type="component" value="Unassembled WGS sequence"/>
</dbReference>
<keyword evidence="7" id="KW-1133">Transmembrane helix</keyword>
<evidence type="ECO:0000256" key="3">
    <source>
        <dbReference type="ARBA" id="ARBA00022553"/>
    </source>
</evidence>
<dbReference type="FunFam" id="3.30.565.10:FF:000006">
    <property type="entry name" value="Sensor histidine kinase WalK"/>
    <property type="match status" value="1"/>
</dbReference>
<name>A0A150WMW9_BDEBC</name>
<dbReference type="Pfam" id="PF02518">
    <property type="entry name" value="HATPase_c"/>
    <property type="match status" value="1"/>
</dbReference>
<gene>
    <name evidence="9" type="ORF">AZI86_00245</name>
</gene>
<keyword evidence="5" id="KW-0418">Kinase</keyword>
<dbReference type="OrthoDB" id="5298317at2"/>
<dbReference type="InterPro" id="IPR036890">
    <property type="entry name" value="HATPase_C_sf"/>
</dbReference>
<dbReference type="InterPro" id="IPR003594">
    <property type="entry name" value="HATPase_dom"/>
</dbReference>
<evidence type="ECO:0000313" key="9">
    <source>
        <dbReference type="EMBL" id="KYG65545.1"/>
    </source>
</evidence>
<dbReference type="SUPFAM" id="SSF55874">
    <property type="entry name" value="ATPase domain of HSP90 chaperone/DNA topoisomerase II/histidine kinase"/>
    <property type="match status" value="1"/>
</dbReference>
<keyword evidence="7" id="KW-0472">Membrane</keyword>
<feature type="transmembrane region" description="Helical" evidence="7">
    <location>
        <begin position="27"/>
        <end position="46"/>
    </location>
</feature>